<dbReference type="InterPro" id="IPR036312">
    <property type="entry name" value="Bifun_inhib/LTP/seed_sf"/>
</dbReference>
<feature type="region of interest" description="Disordered" evidence="5">
    <location>
        <begin position="195"/>
        <end position="221"/>
    </location>
</feature>
<dbReference type="Gene3D" id="1.10.110.10">
    <property type="entry name" value="Plant lipid-transfer and hydrophobic proteins"/>
    <property type="match status" value="1"/>
</dbReference>
<dbReference type="FunCoup" id="C5X5S8">
    <property type="interactions" value="905"/>
</dbReference>
<keyword evidence="3" id="KW-1015">Disulfide bond</keyword>
<dbReference type="HOGENOM" id="CLU_060430_0_1_1"/>
<evidence type="ECO:0000256" key="3">
    <source>
        <dbReference type="ARBA" id="ARBA00023157"/>
    </source>
</evidence>
<feature type="chain" id="PRO_5002956029" description="Bifunctional inhibitor/plant lipid transfer protein/seed storage helical domain-containing protein" evidence="6">
    <location>
        <begin position="25"/>
        <end position="221"/>
    </location>
</feature>
<evidence type="ECO:0000256" key="5">
    <source>
        <dbReference type="SAM" id="MobiDB-lite"/>
    </source>
</evidence>
<dbReference type="Proteomes" id="UP000000768">
    <property type="component" value="Chromosome 2"/>
</dbReference>
<dbReference type="Pfam" id="PF14368">
    <property type="entry name" value="LTP_2"/>
    <property type="match status" value="1"/>
</dbReference>
<keyword evidence="4" id="KW-0325">Glycoprotein</keyword>
<evidence type="ECO:0000256" key="6">
    <source>
        <dbReference type="SAM" id="SignalP"/>
    </source>
</evidence>
<name>C5X5S8_SORBI</name>
<dbReference type="InParanoid" id="C5X5S8"/>
<reference evidence="8 9" key="1">
    <citation type="journal article" date="2009" name="Nature">
        <title>The Sorghum bicolor genome and the diversification of grasses.</title>
        <authorList>
            <person name="Paterson A.H."/>
            <person name="Bowers J.E."/>
            <person name="Bruggmann R."/>
            <person name="Dubchak I."/>
            <person name="Grimwood J."/>
            <person name="Gundlach H."/>
            <person name="Haberer G."/>
            <person name="Hellsten U."/>
            <person name="Mitros T."/>
            <person name="Poliakov A."/>
            <person name="Schmutz J."/>
            <person name="Spannagl M."/>
            <person name="Tang H."/>
            <person name="Wang X."/>
            <person name="Wicker T."/>
            <person name="Bharti A.K."/>
            <person name="Chapman J."/>
            <person name="Feltus F.A."/>
            <person name="Gowik U."/>
            <person name="Grigoriev I.V."/>
            <person name="Lyons E."/>
            <person name="Maher C.A."/>
            <person name="Martis M."/>
            <person name="Narechania A."/>
            <person name="Otillar R.P."/>
            <person name="Penning B.W."/>
            <person name="Salamov A.A."/>
            <person name="Wang Y."/>
            <person name="Zhang L."/>
            <person name="Carpita N.C."/>
            <person name="Freeling M."/>
            <person name="Gingle A.R."/>
            <person name="Hash C.T."/>
            <person name="Keller B."/>
            <person name="Klein P."/>
            <person name="Kresovich S."/>
            <person name="McCann M.C."/>
            <person name="Ming R."/>
            <person name="Peterson D.G."/>
            <person name="Mehboob-ur-Rahman"/>
            <person name="Ware D."/>
            <person name="Westhoff P."/>
            <person name="Mayer K.F."/>
            <person name="Messing J."/>
            <person name="Rokhsar D.S."/>
        </authorList>
    </citation>
    <scope>NUCLEOTIDE SEQUENCE [LARGE SCALE GENOMIC DNA]</scope>
    <source>
        <strain evidence="9">cv. BTx623</strain>
    </source>
</reference>
<dbReference type="InterPro" id="IPR043325">
    <property type="entry name" value="LTSS"/>
</dbReference>
<gene>
    <name evidence="8" type="ORF">SORBI_3002G129600</name>
</gene>
<dbReference type="ExpressionAtlas" id="C5X5S8">
    <property type="expression patterns" value="baseline"/>
</dbReference>
<sequence length="221" mass="23174">MAPSSNYTLIALLVAFAVVAPSLQHQSAAARDGGVAKLVTAPAPSANGEVVVLHPTASYEIPDLPLPRIIPCPPLFPKIPFIPCYNVAPPPPPPPPRPKECWTTLVKSLVPPCSGFLTNNGGACESEAPSRKCCDGVKLFLSGDRSVYDPLCLCHVMNGDVSQLLPAAVNHTCALALVQACLDGVNPQPFSDLCNNDQSIKDEMPPMDLPEPPPPATGNTA</sequence>
<keyword evidence="2 6" id="KW-0732">Signal</keyword>
<accession>C5X5S8</accession>
<dbReference type="eggNOG" id="ENOG502R4CS">
    <property type="taxonomic scope" value="Eukaryota"/>
</dbReference>
<dbReference type="PANTHER" id="PTHR33044">
    <property type="entry name" value="BIFUNCTIONAL INHIBITOR/LIPID-TRANSFER PROTEIN/SEED STORAGE 2S ALBUMIN SUPERFAMILY PROTEIN-RELATED"/>
    <property type="match status" value="1"/>
</dbReference>
<evidence type="ECO:0000256" key="1">
    <source>
        <dbReference type="ARBA" id="ARBA00009748"/>
    </source>
</evidence>
<evidence type="ECO:0000256" key="2">
    <source>
        <dbReference type="ARBA" id="ARBA00022729"/>
    </source>
</evidence>
<evidence type="ECO:0000313" key="9">
    <source>
        <dbReference type="Proteomes" id="UP000000768"/>
    </source>
</evidence>
<dbReference type="AlphaFoldDB" id="C5X5S8"/>
<dbReference type="OMA" id="APVNHTR"/>
<evidence type="ECO:0000256" key="4">
    <source>
        <dbReference type="ARBA" id="ARBA00023180"/>
    </source>
</evidence>
<feature type="domain" description="Bifunctional inhibitor/plant lipid transfer protein/seed storage helical" evidence="7">
    <location>
        <begin position="93"/>
        <end position="182"/>
    </location>
</feature>
<feature type="compositionally biased region" description="Pro residues" evidence="5">
    <location>
        <begin position="207"/>
        <end position="221"/>
    </location>
</feature>
<evidence type="ECO:0000313" key="8">
    <source>
        <dbReference type="EMBL" id="EER98477.1"/>
    </source>
</evidence>
<dbReference type="EMBL" id="CM000761">
    <property type="protein sequence ID" value="EER98477.1"/>
    <property type="molecule type" value="Genomic_DNA"/>
</dbReference>
<protein>
    <recommendedName>
        <fullName evidence="7">Bifunctional inhibitor/plant lipid transfer protein/seed storage helical domain-containing protein</fullName>
    </recommendedName>
</protein>
<proteinExistence type="inferred from homology"/>
<dbReference type="OrthoDB" id="695344at2759"/>
<comment type="similarity">
    <text evidence="1">Belongs to the plant LTP family.</text>
</comment>
<reference evidence="9" key="2">
    <citation type="journal article" date="2018" name="Plant J.">
        <title>The Sorghum bicolor reference genome: improved assembly, gene annotations, a transcriptome atlas, and signatures of genome organization.</title>
        <authorList>
            <person name="McCormick R.F."/>
            <person name="Truong S.K."/>
            <person name="Sreedasyam A."/>
            <person name="Jenkins J."/>
            <person name="Shu S."/>
            <person name="Sims D."/>
            <person name="Kennedy M."/>
            <person name="Amirebrahimi M."/>
            <person name="Weers B.D."/>
            <person name="McKinley B."/>
            <person name="Mattison A."/>
            <person name="Morishige D.T."/>
            <person name="Grimwood J."/>
            <person name="Schmutz J."/>
            <person name="Mullet J.E."/>
        </authorList>
    </citation>
    <scope>NUCLEOTIDE SEQUENCE [LARGE SCALE GENOMIC DNA]</scope>
    <source>
        <strain evidence="9">cv. BTx623</strain>
    </source>
</reference>
<dbReference type="Gramene" id="EER98477">
    <property type="protein sequence ID" value="EER98477"/>
    <property type="gene ID" value="SORBI_3002G129600"/>
</dbReference>
<dbReference type="SUPFAM" id="SSF47699">
    <property type="entry name" value="Bifunctional inhibitor/lipid-transfer protein/seed storage 2S albumin"/>
    <property type="match status" value="1"/>
</dbReference>
<dbReference type="CDD" id="cd00010">
    <property type="entry name" value="AAI_LTSS"/>
    <property type="match status" value="1"/>
</dbReference>
<feature type="signal peptide" evidence="6">
    <location>
        <begin position="1"/>
        <end position="24"/>
    </location>
</feature>
<evidence type="ECO:0000259" key="7">
    <source>
        <dbReference type="Pfam" id="PF14368"/>
    </source>
</evidence>
<keyword evidence="9" id="KW-1185">Reference proteome</keyword>
<organism evidence="8 9">
    <name type="scientific">Sorghum bicolor</name>
    <name type="common">Sorghum</name>
    <name type="synonym">Sorghum vulgare</name>
    <dbReference type="NCBI Taxonomy" id="4558"/>
    <lineage>
        <taxon>Eukaryota</taxon>
        <taxon>Viridiplantae</taxon>
        <taxon>Streptophyta</taxon>
        <taxon>Embryophyta</taxon>
        <taxon>Tracheophyta</taxon>
        <taxon>Spermatophyta</taxon>
        <taxon>Magnoliopsida</taxon>
        <taxon>Liliopsida</taxon>
        <taxon>Poales</taxon>
        <taxon>Poaceae</taxon>
        <taxon>PACMAD clade</taxon>
        <taxon>Panicoideae</taxon>
        <taxon>Andropogonodae</taxon>
        <taxon>Andropogoneae</taxon>
        <taxon>Sorghinae</taxon>
        <taxon>Sorghum</taxon>
    </lineage>
</organism>
<dbReference type="InterPro" id="IPR016140">
    <property type="entry name" value="Bifunc_inhib/LTP/seed_store"/>
</dbReference>